<proteinExistence type="predicted"/>
<dbReference type="Proteomes" id="UP001500879">
    <property type="component" value="Unassembled WGS sequence"/>
</dbReference>
<keyword evidence="3" id="KW-1185">Reference proteome</keyword>
<feature type="region of interest" description="Disordered" evidence="1">
    <location>
        <begin position="1"/>
        <end position="37"/>
    </location>
</feature>
<evidence type="ECO:0000313" key="2">
    <source>
        <dbReference type="EMBL" id="GAA0422888.1"/>
    </source>
</evidence>
<evidence type="ECO:0000256" key="1">
    <source>
        <dbReference type="SAM" id="MobiDB-lite"/>
    </source>
</evidence>
<comment type="caution">
    <text evidence="2">The sequence shown here is derived from an EMBL/GenBank/DDBJ whole genome shotgun (WGS) entry which is preliminary data.</text>
</comment>
<protein>
    <recommendedName>
        <fullName evidence="4">MarR family transcriptional regulator</fullName>
    </recommendedName>
</protein>
<organism evidence="2 3">
    <name type="scientific">Streptomyces luteireticuli</name>
    <dbReference type="NCBI Taxonomy" id="173858"/>
    <lineage>
        <taxon>Bacteria</taxon>
        <taxon>Bacillati</taxon>
        <taxon>Actinomycetota</taxon>
        <taxon>Actinomycetes</taxon>
        <taxon>Kitasatosporales</taxon>
        <taxon>Streptomycetaceae</taxon>
        <taxon>Streptomyces</taxon>
    </lineage>
</organism>
<accession>A0ABN0YZI3</accession>
<dbReference type="EMBL" id="BAAABX010000055">
    <property type="protein sequence ID" value="GAA0422888.1"/>
    <property type="molecule type" value="Genomic_DNA"/>
</dbReference>
<sequence>MADAYPSPGTLPAHAPHMARPGFGKRNAPGQEPRRGDDFVHLRPREASIAAFIDRLPEGAAVDGKSLAAQLPDYGQAACLTALRRLAEAGHLRRFQVTVKSEDGSSRWVTRTFFSRTPRDDSWWEAVRRGDVPVDEGSSSPAGEPVGDQACAPGDSPASRTEVVPAPVAGDVTRRPRSRAYGLLASLGLADPRMTLSAADCAALAPLVEPWFERGVTDGEFVRIMTAGLPPEVLYAAGFTRRRLREKLPPEVREHTAPRWPHMLLECVVCRAPGTAEALPAGICGACRGETPPRPDPCRTLADDVRVRVDRLRAINRQRERTART</sequence>
<name>A0ABN0YZI3_9ACTN</name>
<gene>
    <name evidence="2" type="ORF">GCM10010357_50370</name>
</gene>
<evidence type="ECO:0000313" key="3">
    <source>
        <dbReference type="Proteomes" id="UP001500879"/>
    </source>
</evidence>
<reference evidence="2 3" key="1">
    <citation type="journal article" date="2019" name="Int. J. Syst. Evol. Microbiol.">
        <title>The Global Catalogue of Microorganisms (GCM) 10K type strain sequencing project: providing services to taxonomists for standard genome sequencing and annotation.</title>
        <authorList>
            <consortium name="The Broad Institute Genomics Platform"/>
            <consortium name="The Broad Institute Genome Sequencing Center for Infectious Disease"/>
            <person name="Wu L."/>
            <person name="Ma J."/>
        </authorList>
    </citation>
    <scope>NUCLEOTIDE SEQUENCE [LARGE SCALE GENOMIC DNA]</scope>
    <source>
        <strain evidence="2 3">JCM 4788</strain>
    </source>
</reference>
<feature type="region of interest" description="Disordered" evidence="1">
    <location>
        <begin position="132"/>
        <end position="161"/>
    </location>
</feature>
<evidence type="ECO:0008006" key="4">
    <source>
        <dbReference type="Google" id="ProtNLM"/>
    </source>
</evidence>